<feature type="region of interest" description="Disordered" evidence="1">
    <location>
        <begin position="16"/>
        <end position="63"/>
    </location>
</feature>
<reference evidence="2" key="1">
    <citation type="submission" date="2020-05" db="EMBL/GenBank/DDBJ databases">
        <title>Phylogenomic resolution of chytrid fungi.</title>
        <authorList>
            <person name="Stajich J.E."/>
            <person name="Amses K."/>
            <person name="Simmons R."/>
            <person name="Seto K."/>
            <person name="Myers J."/>
            <person name="Bonds A."/>
            <person name="Quandt C.A."/>
            <person name="Barry K."/>
            <person name="Liu P."/>
            <person name="Grigoriev I."/>
            <person name="Longcore J.E."/>
            <person name="James T.Y."/>
        </authorList>
    </citation>
    <scope>NUCLEOTIDE SEQUENCE</scope>
    <source>
        <strain evidence="2">JEL0318</strain>
    </source>
</reference>
<accession>A0AAD5S7R0</accession>
<feature type="compositionally biased region" description="Basic and acidic residues" evidence="1">
    <location>
        <begin position="26"/>
        <end position="62"/>
    </location>
</feature>
<sequence>MEVLDLRAAGFTRQVNKQWKAPKTGEPGDRLERREDVKRSEEMKEDEGKGGRKGRGIERKDTTSLWKDVVHTVPVKGGEEQLLDTVSECIRSGEMTAL</sequence>
<dbReference type="AlphaFoldDB" id="A0AAD5S7R0"/>
<comment type="caution">
    <text evidence="2">The sequence shown here is derived from an EMBL/GenBank/DDBJ whole genome shotgun (WGS) entry which is preliminary data.</text>
</comment>
<name>A0AAD5S7R0_9FUNG</name>
<evidence type="ECO:0000313" key="2">
    <source>
        <dbReference type="EMBL" id="KAJ3046525.1"/>
    </source>
</evidence>
<evidence type="ECO:0000256" key="1">
    <source>
        <dbReference type="SAM" id="MobiDB-lite"/>
    </source>
</evidence>
<dbReference type="Proteomes" id="UP001212841">
    <property type="component" value="Unassembled WGS sequence"/>
</dbReference>
<evidence type="ECO:0000313" key="3">
    <source>
        <dbReference type="Proteomes" id="UP001212841"/>
    </source>
</evidence>
<dbReference type="EMBL" id="JADGJD010001149">
    <property type="protein sequence ID" value="KAJ3046525.1"/>
    <property type="molecule type" value="Genomic_DNA"/>
</dbReference>
<organism evidence="2 3">
    <name type="scientific">Rhizophlyctis rosea</name>
    <dbReference type="NCBI Taxonomy" id="64517"/>
    <lineage>
        <taxon>Eukaryota</taxon>
        <taxon>Fungi</taxon>
        <taxon>Fungi incertae sedis</taxon>
        <taxon>Chytridiomycota</taxon>
        <taxon>Chytridiomycota incertae sedis</taxon>
        <taxon>Chytridiomycetes</taxon>
        <taxon>Rhizophlyctidales</taxon>
        <taxon>Rhizophlyctidaceae</taxon>
        <taxon>Rhizophlyctis</taxon>
    </lineage>
</organism>
<keyword evidence="3" id="KW-1185">Reference proteome</keyword>
<proteinExistence type="predicted"/>
<gene>
    <name evidence="2" type="ORF">HK097_000779</name>
</gene>
<protein>
    <submittedName>
        <fullName evidence="2">Uncharacterized protein</fullName>
    </submittedName>
</protein>